<dbReference type="GO" id="GO:0003723">
    <property type="term" value="F:RNA binding"/>
    <property type="evidence" value="ECO:0007669"/>
    <property type="project" value="TreeGrafter"/>
</dbReference>
<dbReference type="InterPro" id="IPR054712">
    <property type="entry name" value="Cas3-like_dom"/>
</dbReference>
<evidence type="ECO:0000256" key="6">
    <source>
        <dbReference type="ARBA" id="ARBA00022801"/>
    </source>
</evidence>
<evidence type="ECO:0000259" key="11">
    <source>
        <dbReference type="PROSITE" id="PS51643"/>
    </source>
</evidence>
<dbReference type="Pfam" id="PF22590">
    <property type="entry name" value="Cas3-like_C_2"/>
    <property type="match status" value="1"/>
</dbReference>
<dbReference type="Proteomes" id="UP000033423">
    <property type="component" value="Unassembled WGS sequence"/>
</dbReference>
<dbReference type="PROSITE" id="PS51643">
    <property type="entry name" value="HD_CAS3"/>
    <property type="match status" value="1"/>
</dbReference>
<keyword evidence="8" id="KW-0067">ATP-binding</keyword>
<dbReference type="Gene3D" id="1.10.3210.30">
    <property type="match status" value="1"/>
</dbReference>
<dbReference type="PATRIC" id="fig|29290.4.peg.6575"/>
<dbReference type="InterPro" id="IPR038257">
    <property type="entry name" value="CRISPR-assoc_Cas3_HD_sf"/>
</dbReference>
<evidence type="ECO:0000259" key="10">
    <source>
        <dbReference type="PROSITE" id="PS51192"/>
    </source>
</evidence>
<keyword evidence="9" id="KW-0051">Antiviral defense</keyword>
<evidence type="ECO:0000256" key="5">
    <source>
        <dbReference type="ARBA" id="ARBA00022741"/>
    </source>
</evidence>
<dbReference type="EMBL" id="LACI01002149">
    <property type="protein sequence ID" value="KJU82836.1"/>
    <property type="molecule type" value="Genomic_DNA"/>
</dbReference>
<evidence type="ECO:0000256" key="9">
    <source>
        <dbReference type="ARBA" id="ARBA00023118"/>
    </source>
</evidence>
<feature type="domain" description="HD Cas3-type" evidence="11">
    <location>
        <begin position="6"/>
        <end position="192"/>
    </location>
</feature>
<dbReference type="PANTHER" id="PTHR47963">
    <property type="entry name" value="DEAD-BOX ATP-DEPENDENT RNA HELICASE 47, MITOCHONDRIAL"/>
    <property type="match status" value="1"/>
</dbReference>
<organism evidence="12 13">
    <name type="scientific">Candidatus Magnetobacterium bavaricum</name>
    <dbReference type="NCBI Taxonomy" id="29290"/>
    <lineage>
        <taxon>Bacteria</taxon>
        <taxon>Pseudomonadati</taxon>
        <taxon>Nitrospirota</taxon>
        <taxon>Thermodesulfovibrionia</taxon>
        <taxon>Thermodesulfovibrionales</taxon>
        <taxon>Candidatus Magnetobacteriaceae</taxon>
        <taxon>Candidatus Magnetobacterium</taxon>
    </lineage>
</organism>
<dbReference type="GO" id="GO:0046872">
    <property type="term" value="F:metal ion binding"/>
    <property type="evidence" value="ECO:0007669"/>
    <property type="project" value="UniProtKB-KW"/>
</dbReference>
<dbReference type="GO" id="GO:0003724">
    <property type="term" value="F:RNA helicase activity"/>
    <property type="evidence" value="ECO:0007669"/>
    <property type="project" value="TreeGrafter"/>
</dbReference>
<dbReference type="Gene3D" id="3.40.50.300">
    <property type="entry name" value="P-loop containing nucleotide triphosphate hydrolases"/>
    <property type="match status" value="2"/>
</dbReference>
<keyword evidence="3" id="KW-0540">Nuclease</keyword>
<dbReference type="InterPro" id="IPR006474">
    <property type="entry name" value="Helicase_Cas3_CRISPR-ass_core"/>
</dbReference>
<dbReference type="GO" id="GO:0005524">
    <property type="term" value="F:ATP binding"/>
    <property type="evidence" value="ECO:0007669"/>
    <property type="project" value="UniProtKB-KW"/>
</dbReference>
<keyword evidence="4" id="KW-0479">Metal-binding</keyword>
<dbReference type="PANTHER" id="PTHR47963:SF9">
    <property type="entry name" value="CRISPR-ASSOCIATED ENDONUCLEASE_HELICASE CAS3"/>
    <property type="match status" value="1"/>
</dbReference>
<proteinExistence type="inferred from homology"/>
<dbReference type="AlphaFoldDB" id="A0A0F3GLS8"/>
<dbReference type="CDD" id="cd09641">
    <property type="entry name" value="Cas3''_I"/>
    <property type="match status" value="1"/>
</dbReference>
<dbReference type="InterPro" id="IPR050547">
    <property type="entry name" value="DEAD_box_RNA_helicases"/>
</dbReference>
<evidence type="ECO:0000256" key="7">
    <source>
        <dbReference type="ARBA" id="ARBA00022806"/>
    </source>
</evidence>
<evidence type="ECO:0000313" key="12">
    <source>
        <dbReference type="EMBL" id="KJU82836.1"/>
    </source>
</evidence>
<dbReference type="SMART" id="SM00487">
    <property type="entry name" value="DEXDc"/>
    <property type="match status" value="1"/>
</dbReference>
<dbReference type="GO" id="GO:0051607">
    <property type="term" value="P:defense response to virus"/>
    <property type="evidence" value="ECO:0007669"/>
    <property type="project" value="UniProtKB-KW"/>
</dbReference>
<dbReference type="PROSITE" id="PS51192">
    <property type="entry name" value="HELICASE_ATP_BIND_1"/>
    <property type="match status" value="1"/>
</dbReference>
<dbReference type="SMART" id="SM00490">
    <property type="entry name" value="HELICc"/>
    <property type="match status" value="1"/>
</dbReference>
<dbReference type="Pfam" id="PF00270">
    <property type="entry name" value="DEAD"/>
    <property type="match status" value="1"/>
</dbReference>
<protein>
    <submittedName>
        <fullName evidence="12">Metal dependent phosphohydrolase</fullName>
    </submittedName>
</protein>
<dbReference type="InterPro" id="IPR027417">
    <property type="entry name" value="P-loop_NTPase"/>
</dbReference>
<comment type="similarity">
    <text evidence="2">In the central section; belongs to the CRISPR-associated helicase Cas3 family.</text>
</comment>
<accession>A0A0F3GLS8</accession>
<evidence type="ECO:0000256" key="4">
    <source>
        <dbReference type="ARBA" id="ARBA00022723"/>
    </source>
</evidence>
<evidence type="ECO:0000256" key="2">
    <source>
        <dbReference type="ARBA" id="ARBA00009046"/>
    </source>
</evidence>
<comment type="similarity">
    <text evidence="1">In the N-terminal section; belongs to the CRISPR-associated nuclease Cas3-HD family.</text>
</comment>
<dbReference type="NCBIfam" id="TIGR01596">
    <property type="entry name" value="cas3_HD"/>
    <property type="match status" value="1"/>
</dbReference>
<sequence length="726" mass="83424">MDVYAKSDPPETLQTHNQNLLACYETLKPYLDPEKVNKYDAVIKKILCYHDLGKLNHKFQNKLGLQEKAIIPELKDTQEVPHEWLSIAFITMEDKRYFHGFSTEKILFYKLVPYCVAFHHTRSYKFDAAAAKKTILLDLEKNKDKITFTSPLNADYDIEKDLRQLIESQAYYRHYFELIVFFKGILHKCDYTASAGIDAERPYRGNYRDDLARWLADKGWTLKPFQQEAKRLAAKNIILVAATGAGKTEYSMSWIDGAKAFYLLGLKMAVSEMYKRFREVFAKTDNNNVSLLHGDIVYALEDTDTAETYTERIETARKLCAPLTVATADQLVTAAFKYNGYELVYLTASYSKIVVDEIQSFAPDAIAAIVVFLKEIHRLGGKFLLMTATLPPFVKEELEALGNVEIPSPVLPDIRRHKIAVHEAEINESLAMILDALQAGRKVLVVCNTVKRAQEMYEALKHKETFLLHSRFIQRDRKRKEADIMAINEPQHPPVVWIATQVVEASLDLDFDVLFTECSPVDSLFQRFGRCYRKREYGLEPANIHIFSAKPFKGYDDVLMTRTYAHLKERYDGLFMTEEDKQAAIAYIFRDIETTKYYTSYKAYKSLLELGFKAQNRTEAQEMFRHIAFNYCVIPRPVYNACEKEITETLGTIEARGVSFDDRLRAKAALRQYTVGVQLFDRKRLMNVAGSAYCKRNSICIINDVTYSFEKGIELNEAVGAGVFID</sequence>
<dbReference type="InterPro" id="IPR001650">
    <property type="entry name" value="Helicase_C-like"/>
</dbReference>
<comment type="caution">
    <text evidence="12">The sequence shown here is derived from an EMBL/GenBank/DDBJ whole genome shotgun (WGS) entry which is preliminary data.</text>
</comment>
<gene>
    <name evidence="12" type="ORF">MBAV_004967</name>
</gene>
<evidence type="ECO:0000313" key="13">
    <source>
        <dbReference type="Proteomes" id="UP000033423"/>
    </source>
</evidence>
<dbReference type="NCBIfam" id="TIGR01587">
    <property type="entry name" value="cas3_core"/>
    <property type="match status" value="1"/>
</dbReference>
<dbReference type="InterPro" id="IPR006483">
    <property type="entry name" value="CRISPR-assoc_Cas3_HD"/>
</dbReference>
<dbReference type="GO" id="GO:0016787">
    <property type="term" value="F:hydrolase activity"/>
    <property type="evidence" value="ECO:0007669"/>
    <property type="project" value="UniProtKB-KW"/>
</dbReference>
<name>A0A0F3GLS8_9BACT</name>
<dbReference type="InterPro" id="IPR011545">
    <property type="entry name" value="DEAD/DEAH_box_helicase_dom"/>
</dbReference>
<feature type="domain" description="Helicase ATP-binding" evidence="10">
    <location>
        <begin position="228"/>
        <end position="408"/>
    </location>
</feature>
<dbReference type="SUPFAM" id="SSF52540">
    <property type="entry name" value="P-loop containing nucleoside triphosphate hydrolases"/>
    <property type="match status" value="1"/>
</dbReference>
<evidence type="ECO:0000256" key="3">
    <source>
        <dbReference type="ARBA" id="ARBA00022722"/>
    </source>
</evidence>
<evidence type="ECO:0000256" key="8">
    <source>
        <dbReference type="ARBA" id="ARBA00022840"/>
    </source>
</evidence>
<keyword evidence="7" id="KW-0347">Helicase</keyword>
<dbReference type="InterPro" id="IPR014001">
    <property type="entry name" value="Helicase_ATP-bd"/>
</dbReference>
<keyword evidence="5" id="KW-0547">Nucleotide-binding</keyword>
<keyword evidence="13" id="KW-1185">Reference proteome</keyword>
<evidence type="ECO:0000256" key="1">
    <source>
        <dbReference type="ARBA" id="ARBA00006847"/>
    </source>
</evidence>
<reference evidence="12 13" key="1">
    <citation type="submission" date="2015-02" db="EMBL/GenBank/DDBJ databases">
        <title>Single-cell genomics of uncultivated deep-branching MTB reveals a conserved set of magnetosome genes.</title>
        <authorList>
            <person name="Kolinko S."/>
            <person name="Richter M."/>
            <person name="Glockner F.O."/>
            <person name="Brachmann A."/>
            <person name="Schuler D."/>
        </authorList>
    </citation>
    <scope>NUCLEOTIDE SEQUENCE [LARGE SCALE GENOMIC DNA]</scope>
    <source>
        <strain evidence="12">TM-1</strain>
    </source>
</reference>
<dbReference type="GO" id="GO:0004518">
    <property type="term" value="F:nuclease activity"/>
    <property type="evidence" value="ECO:0007669"/>
    <property type="project" value="UniProtKB-KW"/>
</dbReference>
<keyword evidence="6 12" id="KW-0378">Hydrolase</keyword>